<feature type="binding site" evidence="18">
    <location>
        <position position="154"/>
    </location>
    <ligand>
        <name>UDP-N-acetyl-alpha-D-glucosamine</name>
        <dbReference type="ChEBI" id="CHEBI:57705"/>
    </ligand>
</feature>
<dbReference type="GO" id="GO:0008360">
    <property type="term" value="P:regulation of cell shape"/>
    <property type="evidence" value="ECO:0007669"/>
    <property type="project" value="UniProtKB-KW"/>
</dbReference>
<feature type="binding site" evidence="18">
    <location>
        <position position="333"/>
    </location>
    <ligand>
        <name>UDP-N-acetyl-alpha-D-glucosamine</name>
        <dbReference type="ChEBI" id="CHEBI:57705"/>
    </ligand>
</feature>
<evidence type="ECO:0000256" key="13">
    <source>
        <dbReference type="ARBA" id="ARBA00023315"/>
    </source>
</evidence>
<comment type="similarity">
    <text evidence="3 18">In the N-terminal section; belongs to the N-acetylglucosamine-1-phosphate uridyltransferase family.</text>
</comment>
<dbReference type="InterPro" id="IPR056729">
    <property type="entry name" value="GMPPB_C"/>
</dbReference>
<feature type="domain" description="Mannose-1-phosphate guanyltransferase C-terminal" evidence="20">
    <location>
        <begin position="263"/>
        <end position="343"/>
    </location>
</feature>
<feature type="binding site" evidence="18">
    <location>
        <position position="227"/>
    </location>
    <ligand>
        <name>Mg(2+)</name>
        <dbReference type="ChEBI" id="CHEBI:18420"/>
    </ligand>
</feature>
<feature type="region of interest" description="Pyrophosphorylase" evidence="18">
    <location>
        <begin position="1"/>
        <end position="229"/>
    </location>
</feature>
<dbReference type="GO" id="GO:0009245">
    <property type="term" value="P:lipid A biosynthetic process"/>
    <property type="evidence" value="ECO:0007669"/>
    <property type="project" value="UniProtKB-UniRule"/>
</dbReference>
<feature type="binding site" evidence="18">
    <location>
        <position position="24"/>
    </location>
    <ligand>
        <name>UDP-N-acetyl-alpha-D-glucosamine</name>
        <dbReference type="ChEBI" id="CHEBI:57705"/>
    </ligand>
</feature>
<dbReference type="GO" id="GO:0003977">
    <property type="term" value="F:UDP-N-acetylglucosamine diphosphorylase activity"/>
    <property type="evidence" value="ECO:0007669"/>
    <property type="project" value="UniProtKB-UniRule"/>
</dbReference>
<dbReference type="GO" id="GO:0006048">
    <property type="term" value="P:UDP-N-acetylglucosamine biosynthetic process"/>
    <property type="evidence" value="ECO:0007669"/>
    <property type="project" value="UniProtKB-UniPathway"/>
</dbReference>
<evidence type="ECO:0000256" key="10">
    <source>
        <dbReference type="ARBA" id="ARBA00022960"/>
    </source>
</evidence>
<keyword evidence="11 18" id="KW-0573">Peptidoglycan synthesis</keyword>
<dbReference type="InterPro" id="IPR029044">
    <property type="entry name" value="Nucleotide-diphossugar_trans"/>
</dbReference>
<evidence type="ECO:0000256" key="2">
    <source>
        <dbReference type="ARBA" id="ARBA00007707"/>
    </source>
</evidence>
<evidence type="ECO:0000256" key="4">
    <source>
        <dbReference type="ARBA" id="ARBA00022490"/>
    </source>
</evidence>
<gene>
    <name evidence="18 21" type="primary">glmU</name>
    <name evidence="21" type="ORF">COA71_01460</name>
</gene>
<evidence type="ECO:0000256" key="7">
    <source>
        <dbReference type="ARBA" id="ARBA00022723"/>
    </source>
</evidence>
<dbReference type="InterPro" id="IPR011004">
    <property type="entry name" value="Trimer_LpxA-like_sf"/>
</dbReference>
<dbReference type="PANTHER" id="PTHR43584">
    <property type="entry name" value="NUCLEOTIDYL TRANSFERASE"/>
    <property type="match status" value="1"/>
</dbReference>
<feature type="region of interest" description="Linker" evidence="18">
    <location>
        <begin position="230"/>
        <end position="250"/>
    </location>
</feature>
<dbReference type="AlphaFoldDB" id="A0A2A5CJM0"/>
<evidence type="ECO:0000256" key="17">
    <source>
        <dbReference type="ARBA" id="ARBA00049628"/>
    </source>
</evidence>
<name>A0A2A5CJM0_9GAMM</name>
<evidence type="ECO:0000256" key="3">
    <source>
        <dbReference type="ARBA" id="ARBA00007947"/>
    </source>
</evidence>
<feature type="binding site" evidence="18">
    <location>
        <position position="169"/>
    </location>
    <ligand>
        <name>UDP-N-acetyl-alpha-D-glucosamine</name>
        <dbReference type="ChEBI" id="CHEBI:57705"/>
    </ligand>
</feature>
<feature type="active site" description="Proton acceptor" evidence="18">
    <location>
        <position position="363"/>
    </location>
</feature>
<dbReference type="PANTHER" id="PTHR43584:SF3">
    <property type="entry name" value="BIFUNCTIONAL PROTEIN GLMU"/>
    <property type="match status" value="1"/>
</dbReference>
<dbReference type="GO" id="GO:0005737">
    <property type="term" value="C:cytoplasm"/>
    <property type="evidence" value="ECO:0007669"/>
    <property type="project" value="UniProtKB-SubCell"/>
</dbReference>
<dbReference type="EC" id="2.3.1.157" evidence="18"/>
<keyword evidence="13 18" id="KW-0012">Acyltransferase</keyword>
<accession>A0A2A5CJM0</accession>
<dbReference type="Pfam" id="PF12804">
    <property type="entry name" value="NTP_transf_3"/>
    <property type="match status" value="1"/>
</dbReference>
<comment type="catalytic activity">
    <reaction evidence="15 18">
        <text>alpha-D-glucosamine 1-phosphate + acetyl-CoA = N-acetyl-alpha-D-glucosamine 1-phosphate + CoA + H(+)</text>
        <dbReference type="Rhea" id="RHEA:13725"/>
        <dbReference type="ChEBI" id="CHEBI:15378"/>
        <dbReference type="ChEBI" id="CHEBI:57287"/>
        <dbReference type="ChEBI" id="CHEBI:57288"/>
        <dbReference type="ChEBI" id="CHEBI:57776"/>
        <dbReference type="ChEBI" id="CHEBI:58516"/>
        <dbReference type="EC" id="2.3.1.157"/>
    </reaction>
</comment>
<evidence type="ECO:0000256" key="14">
    <source>
        <dbReference type="ARBA" id="ARBA00023316"/>
    </source>
</evidence>
<evidence type="ECO:0000256" key="6">
    <source>
        <dbReference type="ARBA" id="ARBA00022695"/>
    </source>
</evidence>
<keyword evidence="8 18" id="KW-0677">Repeat</keyword>
<evidence type="ECO:0000256" key="8">
    <source>
        <dbReference type="ARBA" id="ARBA00022737"/>
    </source>
</evidence>
<keyword evidence="7 18" id="KW-0479">Metal-binding</keyword>
<evidence type="ECO:0000313" key="22">
    <source>
        <dbReference type="Proteomes" id="UP000228987"/>
    </source>
</evidence>
<dbReference type="Gene3D" id="2.160.10.10">
    <property type="entry name" value="Hexapeptide repeat proteins"/>
    <property type="match status" value="1"/>
</dbReference>
<dbReference type="SUPFAM" id="SSF51161">
    <property type="entry name" value="Trimeric LpxA-like enzymes"/>
    <property type="match status" value="1"/>
</dbReference>
<keyword evidence="4 18" id="KW-0963">Cytoplasm</keyword>
<dbReference type="NCBIfam" id="TIGR01173">
    <property type="entry name" value="glmU"/>
    <property type="match status" value="1"/>
</dbReference>
<feature type="binding site" evidence="18">
    <location>
        <position position="380"/>
    </location>
    <ligand>
        <name>acetyl-CoA</name>
        <dbReference type="ChEBI" id="CHEBI:57288"/>
    </ligand>
</feature>
<feature type="binding site" evidence="18">
    <location>
        <begin position="102"/>
        <end position="104"/>
    </location>
    <ligand>
        <name>UDP-N-acetyl-alpha-D-glucosamine</name>
        <dbReference type="ChEBI" id="CHEBI:57705"/>
    </ligand>
</feature>
<comment type="similarity">
    <text evidence="2 18">In the C-terminal section; belongs to the transferase hexapeptide repeat family.</text>
</comment>
<dbReference type="InterPro" id="IPR050065">
    <property type="entry name" value="GlmU-like"/>
</dbReference>
<evidence type="ECO:0000256" key="9">
    <source>
        <dbReference type="ARBA" id="ARBA00022842"/>
    </source>
</evidence>
<keyword evidence="14 18" id="KW-0961">Cell wall biogenesis/degradation</keyword>
<evidence type="ECO:0000256" key="1">
    <source>
        <dbReference type="ARBA" id="ARBA00004496"/>
    </source>
</evidence>
<comment type="pathway">
    <text evidence="18">Bacterial outer membrane biogenesis; LPS lipid A biosynthesis.</text>
</comment>
<dbReference type="InterPro" id="IPR001451">
    <property type="entry name" value="Hexapep"/>
</dbReference>
<dbReference type="SUPFAM" id="SSF53448">
    <property type="entry name" value="Nucleotide-diphospho-sugar transferases"/>
    <property type="match status" value="1"/>
</dbReference>
<dbReference type="InterPro" id="IPR005882">
    <property type="entry name" value="Bifunctional_GlmU"/>
</dbReference>
<comment type="caution">
    <text evidence="21">The sequence shown here is derived from an EMBL/GenBank/DDBJ whole genome shotgun (WGS) entry which is preliminary data.</text>
</comment>
<comment type="subcellular location">
    <subcellularLocation>
        <location evidence="1 18">Cytoplasm</location>
    </subcellularLocation>
</comment>
<feature type="binding site" evidence="18">
    <location>
        <begin position="80"/>
        <end position="81"/>
    </location>
    <ligand>
        <name>UDP-N-acetyl-alpha-D-glucosamine</name>
        <dbReference type="ChEBI" id="CHEBI:57705"/>
    </ligand>
</feature>
<keyword evidence="6 18" id="KW-0548">Nucleotidyltransferase</keyword>
<comment type="pathway">
    <text evidence="18">Nucleotide-sugar biosynthesis; UDP-N-acetyl-alpha-D-glucosamine biosynthesis; N-acetyl-alpha-D-glucosamine 1-phosphate from alpha-D-glucosamine 6-phosphate (route II): step 2/2.</text>
</comment>
<dbReference type="CDD" id="cd02540">
    <property type="entry name" value="GT2_GlmU_N_bac"/>
    <property type="match status" value="1"/>
</dbReference>
<dbReference type="Gene3D" id="3.90.550.10">
    <property type="entry name" value="Spore Coat Polysaccharide Biosynthesis Protein SpsA, Chain A"/>
    <property type="match status" value="1"/>
</dbReference>
<comment type="catalytic activity">
    <reaction evidence="16 18">
        <text>N-acetyl-alpha-D-glucosamine 1-phosphate + UTP + H(+) = UDP-N-acetyl-alpha-D-glucosamine + diphosphate</text>
        <dbReference type="Rhea" id="RHEA:13509"/>
        <dbReference type="ChEBI" id="CHEBI:15378"/>
        <dbReference type="ChEBI" id="CHEBI:33019"/>
        <dbReference type="ChEBI" id="CHEBI:46398"/>
        <dbReference type="ChEBI" id="CHEBI:57705"/>
        <dbReference type="ChEBI" id="CHEBI:57776"/>
        <dbReference type="EC" id="2.7.7.23"/>
    </reaction>
</comment>
<dbReference type="CDD" id="cd03353">
    <property type="entry name" value="LbH_GlmU_C"/>
    <property type="match status" value="1"/>
</dbReference>
<evidence type="ECO:0000313" key="21">
    <source>
        <dbReference type="EMBL" id="PCJ43566.1"/>
    </source>
</evidence>
<feature type="binding site" evidence="18">
    <location>
        <position position="351"/>
    </location>
    <ligand>
        <name>UDP-N-acetyl-alpha-D-glucosamine</name>
        <dbReference type="ChEBI" id="CHEBI:57705"/>
    </ligand>
</feature>
<reference evidence="22" key="1">
    <citation type="submission" date="2017-08" db="EMBL/GenBank/DDBJ databases">
        <title>A dynamic microbial community with high functional redundancy inhabits the cold, oxic subseafloor aquifer.</title>
        <authorList>
            <person name="Tully B.J."/>
            <person name="Wheat C.G."/>
            <person name="Glazer B.T."/>
            <person name="Huber J.A."/>
        </authorList>
    </citation>
    <scope>NUCLEOTIDE SEQUENCE [LARGE SCALE GENOMIC DNA]</scope>
</reference>
<comment type="subunit">
    <text evidence="18">Homotrimer.</text>
</comment>
<keyword evidence="12 18" id="KW-0511">Multifunctional enzyme</keyword>
<evidence type="ECO:0000256" key="18">
    <source>
        <dbReference type="HAMAP-Rule" id="MF_01631"/>
    </source>
</evidence>
<protein>
    <recommendedName>
        <fullName evidence="18">Bifunctional protein GlmU</fullName>
    </recommendedName>
    <domain>
        <recommendedName>
            <fullName evidence="18">UDP-N-acetylglucosamine pyrophosphorylase</fullName>
            <ecNumber evidence="18">2.7.7.23</ecNumber>
        </recommendedName>
        <alternativeName>
            <fullName evidence="18">N-acetylglucosamine-1-phosphate uridyltransferase</fullName>
        </alternativeName>
    </domain>
    <domain>
        <recommendedName>
            <fullName evidence="18">Glucosamine-1-phosphate N-acetyltransferase</fullName>
            <ecNumber evidence="18">2.3.1.157</ecNumber>
        </recommendedName>
    </domain>
</protein>
<evidence type="ECO:0000256" key="12">
    <source>
        <dbReference type="ARBA" id="ARBA00023268"/>
    </source>
</evidence>
<dbReference type="UniPathway" id="UPA00973"/>
<evidence type="ECO:0000256" key="11">
    <source>
        <dbReference type="ARBA" id="ARBA00022984"/>
    </source>
</evidence>
<dbReference type="HAMAP" id="MF_01631">
    <property type="entry name" value="GlmU"/>
    <property type="match status" value="1"/>
</dbReference>
<dbReference type="GO" id="GO:0000287">
    <property type="term" value="F:magnesium ion binding"/>
    <property type="evidence" value="ECO:0007669"/>
    <property type="project" value="UniProtKB-UniRule"/>
</dbReference>
<dbReference type="Pfam" id="PF25087">
    <property type="entry name" value="GMPPB_C"/>
    <property type="match status" value="1"/>
</dbReference>
<feature type="region of interest" description="N-acetyltransferase" evidence="18">
    <location>
        <begin position="251"/>
        <end position="455"/>
    </location>
</feature>
<keyword evidence="5 18" id="KW-0808">Transferase</keyword>
<feature type="binding site" evidence="18">
    <location>
        <position position="377"/>
    </location>
    <ligand>
        <name>UDP-N-acetyl-alpha-D-glucosamine</name>
        <dbReference type="ChEBI" id="CHEBI:57705"/>
    </ligand>
</feature>
<evidence type="ECO:0000259" key="20">
    <source>
        <dbReference type="Pfam" id="PF25087"/>
    </source>
</evidence>
<evidence type="ECO:0000259" key="19">
    <source>
        <dbReference type="Pfam" id="PF12804"/>
    </source>
</evidence>
<feature type="binding site" evidence="18">
    <location>
        <begin position="10"/>
        <end position="13"/>
    </location>
    <ligand>
        <name>UDP-N-acetyl-alpha-D-glucosamine</name>
        <dbReference type="ChEBI" id="CHEBI:57705"/>
    </ligand>
</feature>
<feature type="binding site" evidence="18">
    <location>
        <position position="104"/>
    </location>
    <ligand>
        <name>Mg(2+)</name>
        <dbReference type="ChEBI" id="CHEBI:18420"/>
    </ligand>
</feature>
<dbReference type="Proteomes" id="UP000228987">
    <property type="component" value="Unassembled WGS sequence"/>
</dbReference>
<feature type="binding site" evidence="18">
    <location>
        <position position="75"/>
    </location>
    <ligand>
        <name>UDP-N-acetyl-alpha-D-glucosamine</name>
        <dbReference type="ChEBI" id="CHEBI:57705"/>
    </ligand>
</feature>
<feature type="domain" description="MobA-like NTP transferase" evidence="19">
    <location>
        <begin position="7"/>
        <end position="130"/>
    </location>
</feature>
<feature type="binding site" evidence="18">
    <location>
        <position position="440"/>
    </location>
    <ligand>
        <name>acetyl-CoA</name>
        <dbReference type="ChEBI" id="CHEBI:57288"/>
    </ligand>
</feature>
<organism evidence="21 22">
    <name type="scientific">SAR86 cluster bacterium</name>
    <dbReference type="NCBI Taxonomy" id="2030880"/>
    <lineage>
        <taxon>Bacteria</taxon>
        <taxon>Pseudomonadati</taxon>
        <taxon>Pseudomonadota</taxon>
        <taxon>Gammaproteobacteria</taxon>
        <taxon>SAR86 cluster</taxon>
    </lineage>
</organism>
<feature type="binding site" evidence="18">
    <location>
        <position position="366"/>
    </location>
    <ligand>
        <name>UDP-N-acetyl-alpha-D-glucosamine</name>
        <dbReference type="ChEBI" id="CHEBI:57705"/>
    </ligand>
</feature>
<dbReference type="UniPathway" id="UPA00113">
    <property type="reaction ID" value="UER00532"/>
</dbReference>
<keyword evidence="9 18" id="KW-0460">Magnesium</keyword>
<comment type="cofactor">
    <cofactor evidence="18">
        <name>Mg(2+)</name>
        <dbReference type="ChEBI" id="CHEBI:18420"/>
    </cofactor>
    <text evidence="18">Binds 1 Mg(2+) ion per subunit.</text>
</comment>
<keyword evidence="10 18" id="KW-0133">Cell shape</keyword>
<feature type="binding site" evidence="18">
    <location>
        <position position="227"/>
    </location>
    <ligand>
        <name>UDP-N-acetyl-alpha-D-glucosamine</name>
        <dbReference type="ChEBI" id="CHEBI:57705"/>
    </ligand>
</feature>
<feature type="binding site" evidence="18">
    <location>
        <position position="405"/>
    </location>
    <ligand>
        <name>acetyl-CoA</name>
        <dbReference type="ChEBI" id="CHEBI:57288"/>
    </ligand>
</feature>
<dbReference type="Pfam" id="PF00132">
    <property type="entry name" value="Hexapep"/>
    <property type="match status" value="1"/>
</dbReference>
<dbReference type="EC" id="2.7.7.23" evidence="18"/>
<dbReference type="GO" id="GO:0000902">
    <property type="term" value="P:cell morphogenesis"/>
    <property type="evidence" value="ECO:0007669"/>
    <property type="project" value="UniProtKB-UniRule"/>
</dbReference>
<dbReference type="InterPro" id="IPR038009">
    <property type="entry name" value="GlmU_C_LbH"/>
</dbReference>
<dbReference type="GO" id="GO:0019134">
    <property type="term" value="F:glucosamine-1-phosphate N-acetyltransferase activity"/>
    <property type="evidence" value="ECO:0007669"/>
    <property type="project" value="UniProtKB-UniRule"/>
</dbReference>
<dbReference type="EMBL" id="NVWI01000001">
    <property type="protein sequence ID" value="PCJ43566.1"/>
    <property type="molecule type" value="Genomic_DNA"/>
</dbReference>
<dbReference type="GO" id="GO:0071555">
    <property type="term" value="P:cell wall organization"/>
    <property type="evidence" value="ECO:0007669"/>
    <property type="project" value="UniProtKB-KW"/>
</dbReference>
<sequence>MLSKLNVVILAAGKGSRMYSETPKVLHELAGTSLVEHVIAAAQNLNPDNITLVLGHQADELEAHLAGRGFNFALQKEQKGTAHAVEQALPFLDDEAHALILYGDVPLTKTASLEKLLALCDKSAMAVLTSDVKNPEGLGRIIRDGSGNIKAIVEEKDTDDTQKNITEINTGIMAFPVKKLKQWLPKIKNNNSQNEYYLTDIVSLALEDEGQVKTSFCADEYEAYGINNMLQLASLEKIYQYQQASKFMLKGVKIIDPSRFDVRGEVNISADVKIDINVILEGKVDIEKNVKIGANCILKNCTIQEGTEIYPNTLIEESEVGKNCKVGPFARIRPGTELKNDAKIGNFVETKKVLIGRGSKINHLSYIGDSELGEKVNVGAGTITCNYDGVNKFKTKIGNNVFIGSNTALVAPLIISDGATIGAGSTITKDVKADQLALTRTQQNNIDGWKRPGKK</sequence>
<feature type="binding site" evidence="18">
    <location>
        <position position="423"/>
    </location>
    <ligand>
        <name>acetyl-CoA</name>
        <dbReference type="ChEBI" id="CHEBI:57288"/>
    </ligand>
</feature>
<comment type="function">
    <text evidence="17 18">Catalyzes the last two sequential reactions in the de novo biosynthetic pathway for UDP-N-acetylglucosamine (UDP-GlcNAc). The C-terminal domain catalyzes the transfer of acetyl group from acetyl coenzyme A to glucosamine-1-phosphate (GlcN-1-P) to produce N-acetylglucosamine-1-phosphate (GlcNAc-1-P), which is converted into UDP-GlcNAc by the transfer of uridine 5-monophosphate (from uridine 5-triphosphate), a reaction catalyzed by the N-terminal domain.</text>
</comment>
<dbReference type="InterPro" id="IPR025877">
    <property type="entry name" value="MobA-like_NTP_Trfase"/>
</dbReference>
<evidence type="ECO:0000256" key="5">
    <source>
        <dbReference type="ARBA" id="ARBA00022679"/>
    </source>
</evidence>
<feature type="binding site" evidence="18">
    <location>
        <begin position="386"/>
        <end position="387"/>
    </location>
    <ligand>
        <name>acetyl-CoA</name>
        <dbReference type="ChEBI" id="CHEBI:57288"/>
    </ligand>
</feature>
<dbReference type="GO" id="GO:0016020">
    <property type="term" value="C:membrane"/>
    <property type="evidence" value="ECO:0007669"/>
    <property type="project" value="GOC"/>
</dbReference>
<comment type="pathway">
    <text evidence="18">Nucleotide-sugar biosynthesis; UDP-N-acetyl-alpha-D-glucosamine biosynthesis; UDP-N-acetyl-alpha-D-glucosamine from N-acetyl-alpha-D-glucosamine 1-phosphate: step 1/1.</text>
</comment>
<proteinExistence type="inferred from homology"/>
<dbReference type="GO" id="GO:0009252">
    <property type="term" value="P:peptidoglycan biosynthetic process"/>
    <property type="evidence" value="ECO:0007669"/>
    <property type="project" value="UniProtKB-UniRule"/>
</dbReference>
<evidence type="ECO:0000256" key="15">
    <source>
        <dbReference type="ARBA" id="ARBA00048247"/>
    </source>
</evidence>
<evidence type="ECO:0000256" key="16">
    <source>
        <dbReference type="ARBA" id="ARBA00048493"/>
    </source>
</evidence>
<feature type="binding site" evidence="18">
    <location>
        <position position="139"/>
    </location>
    <ligand>
        <name>UDP-N-acetyl-alpha-D-glucosamine</name>
        <dbReference type="ChEBI" id="CHEBI:57705"/>
    </ligand>
</feature>